<accession>A0A074M7X0</accession>
<proteinExistence type="predicted"/>
<dbReference type="EMBL" id="JMIW01000002">
    <property type="protein sequence ID" value="KEO90866.1"/>
    <property type="molecule type" value="Genomic_DNA"/>
</dbReference>
<gene>
    <name evidence="2" type="ORF">EH31_07460</name>
</gene>
<evidence type="ECO:0000313" key="3">
    <source>
        <dbReference type="Proteomes" id="UP000027647"/>
    </source>
</evidence>
<name>A0A074M7X0_ERYLO</name>
<dbReference type="Proteomes" id="UP000027647">
    <property type="component" value="Unassembled WGS sequence"/>
</dbReference>
<keyword evidence="3" id="KW-1185">Reference proteome</keyword>
<comment type="caution">
    <text evidence="2">The sequence shown here is derived from an EMBL/GenBank/DDBJ whole genome shotgun (WGS) entry which is preliminary data.</text>
</comment>
<evidence type="ECO:0000313" key="2">
    <source>
        <dbReference type="EMBL" id="KEO90866.1"/>
    </source>
</evidence>
<sequence length="356" mass="38911">MVPTIAHASEERRKDNQTTDLCEEARQMEWFESEWVCIAEGRGLALALPDQAEQLALTLDGAVTDFERYFAPSNHNVAVLSTPALPAEATAFLKERGFLSLPWITETSRADLIRSSVERQVRAQTQGMSEEQRAGALAQALAQLGDLDAGAPHPPSALELGALAHEAGHILFKEFYDGDARPANSITRYGSSAADWIDELAAVLNENDDLTKGRYANARKRLEKGEPANPFALAEFFEMEHPSLRAAQALRERSGKAGDNVTLVLSGEEAEQFLKESRGDPSEFYLQARLFADFMLDTTKDQRVFAKIANGVKADGSFEAWLSANHEELGLAADIVGLEAQFGAWVVQAFAGEPDS</sequence>
<protein>
    <submittedName>
        <fullName evidence="2">Uncharacterized protein</fullName>
    </submittedName>
</protein>
<feature type="region of interest" description="Disordered" evidence="1">
    <location>
        <begin position="1"/>
        <end position="20"/>
    </location>
</feature>
<reference evidence="2 3" key="1">
    <citation type="submission" date="2014-04" db="EMBL/GenBank/DDBJ databases">
        <title>A comprehensive comparison of genomes of Erythrobacter spp. strains.</title>
        <authorList>
            <person name="Zheng Q."/>
        </authorList>
    </citation>
    <scope>NUCLEOTIDE SEQUENCE [LARGE SCALE GENOMIC DNA]</scope>
    <source>
        <strain evidence="2 3">DSM 6997</strain>
    </source>
</reference>
<dbReference type="AlphaFoldDB" id="A0A074M7X0"/>
<dbReference type="eggNOG" id="ENOG503365P">
    <property type="taxonomic scope" value="Bacteria"/>
</dbReference>
<organism evidence="2 3">
    <name type="scientific">Erythrobacter longus</name>
    <dbReference type="NCBI Taxonomy" id="1044"/>
    <lineage>
        <taxon>Bacteria</taxon>
        <taxon>Pseudomonadati</taxon>
        <taxon>Pseudomonadota</taxon>
        <taxon>Alphaproteobacteria</taxon>
        <taxon>Sphingomonadales</taxon>
        <taxon>Erythrobacteraceae</taxon>
        <taxon>Erythrobacter/Porphyrobacter group</taxon>
        <taxon>Erythrobacter</taxon>
    </lineage>
</organism>
<evidence type="ECO:0000256" key="1">
    <source>
        <dbReference type="SAM" id="MobiDB-lite"/>
    </source>
</evidence>
<feature type="compositionally biased region" description="Basic and acidic residues" evidence="1">
    <location>
        <begin position="8"/>
        <end position="20"/>
    </location>
</feature>